<dbReference type="Gene3D" id="1.20.900.10">
    <property type="entry name" value="Dbl homology (DH) domain"/>
    <property type="match status" value="1"/>
</dbReference>
<dbReference type="PANTHER" id="PTHR45834:SF3">
    <property type="entry name" value="RHO GUANINE NUCLEOTIDE EXCHANGE FACTOR 3, ISOFORM L"/>
    <property type="match status" value="1"/>
</dbReference>
<dbReference type="EMBL" id="MBFR01000356">
    <property type="protein sequence ID" value="PVU88821.1"/>
    <property type="molecule type" value="Genomic_DNA"/>
</dbReference>
<evidence type="ECO:0000313" key="3">
    <source>
        <dbReference type="Proteomes" id="UP000245383"/>
    </source>
</evidence>
<dbReference type="PANTHER" id="PTHR45834">
    <property type="entry name" value="RHO GUANINE NUCLEOTIDE EXCHANGE FACTOR 9-RELATED"/>
    <property type="match status" value="1"/>
</dbReference>
<dbReference type="SUPFAM" id="SSF48065">
    <property type="entry name" value="DBL homology domain (DH-domain)"/>
    <property type="match status" value="1"/>
</dbReference>
<dbReference type="InterPro" id="IPR000219">
    <property type="entry name" value="DH_dom"/>
</dbReference>
<comment type="caution">
    <text evidence="2">The sequence shown here is derived from an EMBL/GenBank/DDBJ whole genome shotgun (WGS) entry which is preliminary data.</text>
</comment>
<dbReference type="GO" id="GO:0005829">
    <property type="term" value="C:cytosol"/>
    <property type="evidence" value="ECO:0007669"/>
    <property type="project" value="TreeGrafter"/>
</dbReference>
<dbReference type="Pfam" id="PF00621">
    <property type="entry name" value="RhoGEF"/>
    <property type="match status" value="1"/>
</dbReference>
<dbReference type="InterPro" id="IPR035899">
    <property type="entry name" value="DBL_dom_sf"/>
</dbReference>
<keyword evidence="3" id="KW-1185">Reference proteome</keyword>
<dbReference type="CDD" id="cd00160">
    <property type="entry name" value="RhoGEF"/>
    <property type="match status" value="1"/>
</dbReference>
<dbReference type="GO" id="GO:0005085">
    <property type="term" value="F:guanyl-nucleotide exchange factor activity"/>
    <property type="evidence" value="ECO:0007669"/>
    <property type="project" value="InterPro"/>
</dbReference>
<evidence type="ECO:0000259" key="1">
    <source>
        <dbReference type="PROSITE" id="PS50010"/>
    </source>
</evidence>
<dbReference type="SMART" id="SM00325">
    <property type="entry name" value="RhoGEF"/>
    <property type="match status" value="1"/>
</dbReference>
<organism evidence="2 3">
    <name type="scientific">Smittium simulii</name>
    <dbReference type="NCBI Taxonomy" id="133385"/>
    <lineage>
        <taxon>Eukaryota</taxon>
        <taxon>Fungi</taxon>
        <taxon>Fungi incertae sedis</taxon>
        <taxon>Zoopagomycota</taxon>
        <taxon>Kickxellomycotina</taxon>
        <taxon>Harpellomycetes</taxon>
        <taxon>Harpellales</taxon>
        <taxon>Legeriomycetaceae</taxon>
        <taxon>Smittium</taxon>
    </lineage>
</organism>
<gene>
    <name evidence="2" type="ORF">BB561_005678</name>
</gene>
<dbReference type="Proteomes" id="UP000245383">
    <property type="component" value="Unassembled WGS sequence"/>
</dbReference>
<proteinExistence type="predicted"/>
<protein>
    <recommendedName>
        <fullName evidence="1">DH domain-containing protein</fullName>
    </recommendedName>
</protein>
<dbReference type="PROSITE" id="PS50010">
    <property type="entry name" value="DH_2"/>
    <property type="match status" value="1"/>
</dbReference>
<name>A0A2T9Y909_9FUNG</name>
<feature type="domain" description="DH" evidence="1">
    <location>
        <begin position="386"/>
        <end position="587"/>
    </location>
</feature>
<dbReference type="STRING" id="133385.A0A2T9Y909"/>
<dbReference type="InterPro" id="IPR053086">
    <property type="entry name" value="RhoGEF_domain"/>
</dbReference>
<sequence>MAVNDKPRSHNSPEKNDQSFKRLLKKSKSFLLLNFTGSTIHEPMPTANLELAFSISSPTSSISEHTNPHFSQKIFFFKKNFYGYHQSIGPLLISIFSSSDSLHYRLNVYGIKAFEIIYIDKTLNLSTYNLGKSIIQTTLEDYSNLLNLVLIEYLDRINYNRVAYLSWFFNLDSEKLISRFISSIGQHSSNRSFRIISQFSCLSDGSKTKNSNSSENYIMSTSPEAHCSDTPISHLDTANDQKIKEILEFIKFDTMAISTKDIVNSLDENTDADISDRILSASKPRAKKTILIDVIVLDENTNESLKNQSIIEFLKILDSFSLAFTGKSLNFNRLLNISPIKESKPNTQKKYSPESSSHDNSREFQEFEKLAKNLENIKIQNDSLIARQNIINEIITTEESYIKQLGFLIEKYAKPLKNSVENMSKESSITYSIRVIFGNIISLLPVNEKFLSDLKNSVDKSQKSSATNEEQNDFHSFSVGKICNFNFKNFTCYQRYIAGYSRSIEQSKKLEKTSSFYSSFLYNASKDKSLGRLGFYDLLVIPVQRIPRYDILLSQLIKVTSSDSEDYMYLQLALKRIRVIGKLTHDPSVSTYSNLMSIHRHKTARKARSTTPQINLAECLDNYDLELLKPPELPSKLESKTLFKSEPSLLHIPESSSRIKLEQNTSLLLKPSHSLELESSTPSLLKPIPAMKSDSPQLKSPLKLNSDFFLKLVPQLPSKRVSTLPLKPETELPLEPKSVLPLIPKSELSMKPETELPLEPKSELSMKPERKYTVGSSIASINPNNFKSTKDYDLNLDHLYSSLSSLPTPDYNPLDKPVTDSVFELFFLHSLIDKCPANLISARRSLISLFRIHETNMLDFNKSENSYSKVFTPYDYDRSRKYSNDSDSQKKQTKGFSKYSYRNKSLTNVNIDNSKSSNDLCSKNVDVLHSSSSNNLFFKKKQNSFTILIFSDSLMIVENFKDSLPFFSYDDMFVIKSVQDRDSKHKLQRQLAEDYKNKKIGTIISWISISNVQLTLSKNSTKLNSFYLNNISPKCKDLNDFNFGVRDEKSDFNLHDIDILPSSVESAQKNELDDDSNINSSDLLLDGCVIKLDNWNKISNALYNCSNNFSDKRDTETSNVKHLNSLTSDPNSLAKLEKNSIYSKPNSDRFQEDLYHSDNKSDLVYLKPAKDLVNTEIYLDRTSNSMIRTSNYVKNSSNCVENSSNLTESTSNYVENISNSMESTSNQKSQIKTNQKEVSSIFYGKDYWYPISFHKFYMQENQDITKLERSINLSKMLQESSNLDETEDIITTNIFERKSSFDLTPLNTDNKNYIIVDIEVDNQIFKYRIWTYEKYYHKTDQSKINWRADSTLVFDARNLTNKDVKNCMNNTNIENQKLNLPNLLAWITLENPKDDNLEISYDLYKPEPNLIPNHNDHYHNTEYNYLKTYNLSEKFLYSTDLSANKNINCTHHSIPKSEILYHVYALIIGEQNKQALYPSKYLEKCNLYQSILGNLFGGLTSIFSEDKINKIFAMKSDSTFLKCLENQINKSVKPSSIKISLNKTPPVVMQKDNGSTFNSFEQFKFTTNQDKNDDLTKLPVVKADENNYLSNAIAKFKKKSKAKPTKKKQKAKTLQKKNTSYNYKSKGTILKKTEPICISPNKQNLVGNYSNESNHSVNMNSISKKGSLECPIDELDIEFSNNSLEDNQIETIFDFYKYALNRIFKDKNIKFCSVPIIWPIKYSNLNDIFEHSGNYTNSDLSRNNKFLRLFKNKMHVKDNKEFSIINCYIIPTTKNLHDNIEQEQEQDENSISASLSSIISLIALSVSFISKIPDFDAKYHNLTQSAISYFKSPKNNTIYCKEEHRKEFSEDKGIDIDEKTTISGLNDYQSITYTENHKNSDTPISIKNKAQTLGPASTFIKFFQSNKNSKKNNTNKADGVFKFGSYRLPTNSKKKEINDFNEILESGMKLSNAFENENVYNINEILKLGSQRLTKASSCPSNHSNDTTNITTEDFYNPGLYLKRIEEEKKEYIYDDTNTVNKQADDRSKRLKFTKTQYYDASLKKCYSDEDFVIIKEQ</sequence>
<accession>A0A2T9Y909</accession>
<dbReference type="OrthoDB" id="660555at2759"/>
<reference evidence="2 3" key="1">
    <citation type="journal article" date="2018" name="MBio">
        <title>Comparative Genomics Reveals the Core Gene Toolbox for the Fungus-Insect Symbiosis.</title>
        <authorList>
            <person name="Wang Y."/>
            <person name="Stata M."/>
            <person name="Wang W."/>
            <person name="Stajich J.E."/>
            <person name="White M.M."/>
            <person name="Moncalvo J.M."/>
        </authorList>
    </citation>
    <scope>NUCLEOTIDE SEQUENCE [LARGE SCALE GENOMIC DNA]</scope>
    <source>
        <strain evidence="2 3">SWE-8-4</strain>
    </source>
</reference>
<evidence type="ECO:0000313" key="2">
    <source>
        <dbReference type="EMBL" id="PVU88821.1"/>
    </source>
</evidence>